<dbReference type="AlphaFoldDB" id="A0AA41YUN5"/>
<comment type="caution">
    <text evidence="1">The sequence shown here is derived from an EMBL/GenBank/DDBJ whole genome shotgun (WGS) entry which is preliminary data.</text>
</comment>
<accession>A0AA41YUN5</accession>
<dbReference type="EMBL" id="JAMOIM010000005">
    <property type="protein sequence ID" value="MCW6508454.1"/>
    <property type="molecule type" value="Genomic_DNA"/>
</dbReference>
<name>A0AA41YUN5_9HYPH</name>
<dbReference type="RefSeq" id="WP_282584814.1">
    <property type="nucleotide sequence ID" value="NZ_JAMOIM010000005.1"/>
</dbReference>
<dbReference type="Proteomes" id="UP001165667">
    <property type="component" value="Unassembled WGS sequence"/>
</dbReference>
<evidence type="ECO:0000313" key="1">
    <source>
        <dbReference type="EMBL" id="MCW6508454.1"/>
    </source>
</evidence>
<gene>
    <name evidence="1" type="ORF">M8523_10535</name>
</gene>
<proteinExistence type="predicted"/>
<organism evidence="1 2">
    <name type="scientific">Lichenifustis flavocetrariae</name>
    <dbReference type="NCBI Taxonomy" id="2949735"/>
    <lineage>
        <taxon>Bacteria</taxon>
        <taxon>Pseudomonadati</taxon>
        <taxon>Pseudomonadota</taxon>
        <taxon>Alphaproteobacteria</taxon>
        <taxon>Hyphomicrobiales</taxon>
        <taxon>Lichenihabitantaceae</taxon>
        <taxon>Lichenifustis</taxon>
    </lineage>
</organism>
<reference evidence="1" key="1">
    <citation type="submission" date="2022-05" db="EMBL/GenBank/DDBJ databases">
        <authorList>
            <person name="Pankratov T."/>
        </authorList>
    </citation>
    <scope>NUCLEOTIDE SEQUENCE</scope>
    <source>
        <strain evidence="1">BP6-180914</strain>
    </source>
</reference>
<sequence>MTPRERLESKLIAAKLGSTPKFMLEAAELISEQNRCLVDSDLVLDCLVEDEDMYPQMILRQKVLYEQIDPTVYILDGCLTLEGRSFFRAILNEVQEMRRSLRALNDDEFLDVYRRDILIYHADAQSRRKQRGASRDKWEEFNDPSFDADYSYWGIAPVWTEEESIVLSLGKDPDHVDRKSVGSPGPRGSLFRDKFDRRSKLVSLAIEAGDLSEPIRPKNFVEWAINIGFELPQALKNILPSSRAIQREVSTPDIHQNTLHMFYRILLGVLVKDYGFDFSKPDTDDQPGVFVKIENALIGAGVSVDAKTIRKHARRAQKWADAADLPIATRLRKKPTT</sequence>
<keyword evidence="2" id="KW-1185">Reference proteome</keyword>
<evidence type="ECO:0000313" key="2">
    <source>
        <dbReference type="Proteomes" id="UP001165667"/>
    </source>
</evidence>
<protein>
    <submittedName>
        <fullName evidence="1">Uncharacterized protein</fullName>
    </submittedName>
</protein>